<proteinExistence type="inferred from homology"/>
<keyword evidence="4" id="KW-0804">Transcription</keyword>
<keyword evidence="3" id="KW-0731">Sigma factor</keyword>
<dbReference type="InterPro" id="IPR013325">
    <property type="entry name" value="RNA_pol_sigma_r2"/>
</dbReference>
<dbReference type="Proteomes" id="UP000268007">
    <property type="component" value="Unassembled WGS sequence"/>
</dbReference>
<dbReference type="InterPro" id="IPR014284">
    <property type="entry name" value="RNA_pol_sigma-70_dom"/>
</dbReference>
<dbReference type="PANTHER" id="PTHR43133">
    <property type="entry name" value="RNA POLYMERASE ECF-TYPE SIGMA FACTO"/>
    <property type="match status" value="1"/>
</dbReference>
<dbReference type="Pfam" id="PF04542">
    <property type="entry name" value="Sigma70_r2"/>
    <property type="match status" value="1"/>
</dbReference>
<gene>
    <name evidence="7" type="ORF">BDD43_3575</name>
</gene>
<dbReference type="InterPro" id="IPR039425">
    <property type="entry name" value="RNA_pol_sigma-70-like"/>
</dbReference>
<dbReference type="InterPro" id="IPR013249">
    <property type="entry name" value="RNA_pol_sigma70_r4_t2"/>
</dbReference>
<evidence type="ECO:0000256" key="3">
    <source>
        <dbReference type="ARBA" id="ARBA00023082"/>
    </source>
</evidence>
<dbReference type="Gene3D" id="1.10.10.10">
    <property type="entry name" value="Winged helix-like DNA-binding domain superfamily/Winged helix DNA-binding domain"/>
    <property type="match status" value="1"/>
</dbReference>
<evidence type="ECO:0000259" key="5">
    <source>
        <dbReference type="Pfam" id="PF04542"/>
    </source>
</evidence>
<dbReference type="NCBIfam" id="TIGR02937">
    <property type="entry name" value="sigma70-ECF"/>
    <property type="match status" value="1"/>
</dbReference>
<evidence type="ECO:0000256" key="4">
    <source>
        <dbReference type="ARBA" id="ARBA00023163"/>
    </source>
</evidence>
<dbReference type="OrthoDB" id="659948at2"/>
<dbReference type="GO" id="GO:0003677">
    <property type="term" value="F:DNA binding"/>
    <property type="evidence" value="ECO:0007669"/>
    <property type="project" value="InterPro"/>
</dbReference>
<comment type="caution">
    <text evidence="7">The sequence shown here is derived from an EMBL/GenBank/DDBJ whole genome shotgun (WGS) entry which is preliminary data.</text>
</comment>
<sequence length="199" mass="23087">MKELPDKTLFALVQDHDERAFAVLLERYSARVYDLVYKRTRDDDDTKDILQDIFISFWNNRDKIRIEDSIYPYLHRSAKYAVIDLAVRNQRVSAYQSLLAKQDEPFIHPAENSLIAAELRQQYEQEVARMPGTMQQIFRLSRDQHLSAREIAAQLQLSEQTVRNNITLALKKLRLSLGSDQLIVLLPLSLYISSALAAH</sequence>
<evidence type="ECO:0000256" key="2">
    <source>
        <dbReference type="ARBA" id="ARBA00023015"/>
    </source>
</evidence>
<comment type="similarity">
    <text evidence="1">Belongs to the sigma-70 factor family. ECF subfamily.</text>
</comment>
<dbReference type="PANTHER" id="PTHR43133:SF46">
    <property type="entry name" value="RNA POLYMERASE SIGMA-70 FACTOR ECF SUBFAMILY"/>
    <property type="match status" value="1"/>
</dbReference>
<dbReference type="GO" id="GO:0006352">
    <property type="term" value="P:DNA-templated transcription initiation"/>
    <property type="evidence" value="ECO:0007669"/>
    <property type="project" value="InterPro"/>
</dbReference>
<organism evidence="7 8">
    <name type="scientific">Mucilaginibacter gracilis</name>
    <dbReference type="NCBI Taxonomy" id="423350"/>
    <lineage>
        <taxon>Bacteria</taxon>
        <taxon>Pseudomonadati</taxon>
        <taxon>Bacteroidota</taxon>
        <taxon>Sphingobacteriia</taxon>
        <taxon>Sphingobacteriales</taxon>
        <taxon>Sphingobacteriaceae</taxon>
        <taxon>Mucilaginibacter</taxon>
    </lineage>
</organism>
<dbReference type="InterPro" id="IPR013324">
    <property type="entry name" value="RNA_pol_sigma_r3/r4-like"/>
</dbReference>
<dbReference type="RefSeq" id="WP_121198878.1">
    <property type="nucleotide sequence ID" value="NZ_RBKU01000001.1"/>
</dbReference>
<dbReference type="AlphaFoldDB" id="A0A495J4Q5"/>
<evidence type="ECO:0000256" key="1">
    <source>
        <dbReference type="ARBA" id="ARBA00010641"/>
    </source>
</evidence>
<dbReference type="InterPro" id="IPR036388">
    <property type="entry name" value="WH-like_DNA-bd_sf"/>
</dbReference>
<accession>A0A495J4Q5</accession>
<dbReference type="SUPFAM" id="SSF88659">
    <property type="entry name" value="Sigma3 and sigma4 domains of RNA polymerase sigma factors"/>
    <property type="match status" value="1"/>
</dbReference>
<evidence type="ECO:0000313" key="7">
    <source>
        <dbReference type="EMBL" id="RKR83368.1"/>
    </source>
</evidence>
<reference evidence="7 8" key="1">
    <citation type="submission" date="2018-10" db="EMBL/GenBank/DDBJ databases">
        <title>Genomic Encyclopedia of Archaeal and Bacterial Type Strains, Phase II (KMG-II): from individual species to whole genera.</title>
        <authorList>
            <person name="Goeker M."/>
        </authorList>
    </citation>
    <scope>NUCLEOTIDE SEQUENCE [LARGE SCALE GENOMIC DNA]</scope>
    <source>
        <strain evidence="7 8">DSM 18602</strain>
    </source>
</reference>
<dbReference type="SUPFAM" id="SSF88946">
    <property type="entry name" value="Sigma2 domain of RNA polymerase sigma factors"/>
    <property type="match status" value="1"/>
</dbReference>
<evidence type="ECO:0000313" key="8">
    <source>
        <dbReference type="Proteomes" id="UP000268007"/>
    </source>
</evidence>
<dbReference type="Pfam" id="PF08281">
    <property type="entry name" value="Sigma70_r4_2"/>
    <property type="match status" value="1"/>
</dbReference>
<keyword evidence="2" id="KW-0805">Transcription regulation</keyword>
<name>A0A495J4Q5_9SPHI</name>
<evidence type="ECO:0000259" key="6">
    <source>
        <dbReference type="Pfam" id="PF08281"/>
    </source>
</evidence>
<feature type="domain" description="RNA polymerase sigma factor 70 region 4 type 2" evidence="6">
    <location>
        <begin position="121"/>
        <end position="173"/>
    </location>
</feature>
<dbReference type="InterPro" id="IPR007627">
    <property type="entry name" value="RNA_pol_sigma70_r2"/>
</dbReference>
<dbReference type="EMBL" id="RBKU01000001">
    <property type="protein sequence ID" value="RKR83368.1"/>
    <property type="molecule type" value="Genomic_DNA"/>
</dbReference>
<dbReference type="Gene3D" id="1.10.1740.10">
    <property type="match status" value="1"/>
</dbReference>
<keyword evidence="8" id="KW-1185">Reference proteome</keyword>
<feature type="domain" description="RNA polymerase sigma-70 region 2" evidence="5">
    <location>
        <begin position="24"/>
        <end position="91"/>
    </location>
</feature>
<dbReference type="GO" id="GO:0016987">
    <property type="term" value="F:sigma factor activity"/>
    <property type="evidence" value="ECO:0007669"/>
    <property type="project" value="UniProtKB-KW"/>
</dbReference>
<protein>
    <submittedName>
        <fullName evidence="7">RNA polymerase sigma-70 factor (ECF subfamily)</fullName>
    </submittedName>
</protein>